<name>A0ACC0KC49_CHOFU</name>
<dbReference type="Proteomes" id="UP001064048">
    <property type="component" value="Chromosome 21"/>
</dbReference>
<keyword evidence="2" id="KW-1185">Reference proteome</keyword>
<protein>
    <submittedName>
        <fullName evidence="1">Uncharacterized protein</fullName>
    </submittedName>
</protein>
<proteinExistence type="predicted"/>
<dbReference type="EMBL" id="CM046121">
    <property type="protein sequence ID" value="KAI8434028.1"/>
    <property type="molecule type" value="Genomic_DNA"/>
</dbReference>
<evidence type="ECO:0000313" key="1">
    <source>
        <dbReference type="EMBL" id="KAI8434028.1"/>
    </source>
</evidence>
<comment type="caution">
    <text evidence="1">The sequence shown here is derived from an EMBL/GenBank/DDBJ whole genome shotgun (WGS) entry which is preliminary data.</text>
</comment>
<sequence length="407" mass="45367">MTTRQLFLVTCIIFLYFDITSSSHADEFESVFADISDATLSEDGKLNFSQLATKYGHSADQYNLTTEDGYILTLFNLPGNGPSVLLFHGIDDTSDTFIIRGNTSLAITSANAGYNVWVGNSRGNKYGRRHVNLNPDTDKEEFWNFSFHEIGYYDLAATIDFIRNKTGEDSIATIGHSQGTTVHYVLASTRPEYNERIKVTISLAPIAFLSNLAPPVSLVADVGPAISLLLKSLGMEEILQDHKALSNIITLICSKGLISYALCGFGALFPFSGIDPSNIEPEFLRTIFGHYPAATSRKSLAHLNQLYLRKRFSQYDYGTIKNLAKYGSIAPPDYDLSAITAKMALVAGKNDQLSKVKDVEHLRDKLPNVVHYEVLKPKLWSHLDFVWAKTVPEYLYPTIFNILKKHV</sequence>
<evidence type="ECO:0000313" key="2">
    <source>
        <dbReference type="Proteomes" id="UP001064048"/>
    </source>
</evidence>
<gene>
    <name evidence="1" type="ORF">MSG28_012179</name>
</gene>
<accession>A0ACC0KC49</accession>
<organism evidence="1 2">
    <name type="scientific">Choristoneura fumiferana</name>
    <name type="common">Spruce budworm moth</name>
    <name type="synonym">Archips fumiferana</name>
    <dbReference type="NCBI Taxonomy" id="7141"/>
    <lineage>
        <taxon>Eukaryota</taxon>
        <taxon>Metazoa</taxon>
        <taxon>Ecdysozoa</taxon>
        <taxon>Arthropoda</taxon>
        <taxon>Hexapoda</taxon>
        <taxon>Insecta</taxon>
        <taxon>Pterygota</taxon>
        <taxon>Neoptera</taxon>
        <taxon>Endopterygota</taxon>
        <taxon>Lepidoptera</taxon>
        <taxon>Glossata</taxon>
        <taxon>Ditrysia</taxon>
        <taxon>Tortricoidea</taxon>
        <taxon>Tortricidae</taxon>
        <taxon>Tortricinae</taxon>
        <taxon>Choristoneura</taxon>
    </lineage>
</organism>
<reference evidence="1 2" key="1">
    <citation type="journal article" date="2022" name="Genome Biol. Evol.">
        <title>The Spruce Budworm Genome: Reconstructing the Evolutionary History of Antifreeze Proteins.</title>
        <authorList>
            <person name="Beliveau C."/>
            <person name="Gagne P."/>
            <person name="Picq S."/>
            <person name="Vernygora O."/>
            <person name="Keeling C.I."/>
            <person name="Pinkney K."/>
            <person name="Doucet D."/>
            <person name="Wen F."/>
            <person name="Johnston J.S."/>
            <person name="Maaroufi H."/>
            <person name="Boyle B."/>
            <person name="Laroche J."/>
            <person name="Dewar K."/>
            <person name="Juretic N."/>
            <person name="Blackburn G."/>
            <person name="Nisole A."/>
            <person name="Brunet B."/>
            <person name="Brandao M."/>
            <person name="Lumley L."/>
            <person name="Duan J."/>
            <person name="Quan G."/>
            <person name="Lucarotti C.J."/>
            <person name="Roe A.D."/>
            <person name="Sperling F.A.H."/>
            <person name="Levesque R.C."/>
            <person name="Cusson M."/>
        </authorList>
    </citation>
    <scope>NUCLEOTIDE SEQUENCE [LARGE SCALE GENOMIC DNA]</scope>
    <source>
        <strain evidence="1">Glfc:IPQL:Cfum</strain>
    </source>
</reference>